<evidence type="ECO:0000313" key="4">
    <source>
        <dbReference type="EMBL" id="ORY84876.1"/>
    </source>
</evidence>
<dbReference type="PIRSF" id="PIRSF001235">
    <property type="entry name" value="Amidase_carbamoylase"/>
    <property type="match status" value="1"/>
</dbReference>
<dbReference type="GO" id="GO:0016813">
    <property type="term" value="F:hydrolase activity, acting on carbon-nitrogen (but not peptide) bonds, in linear amidines"/>
    <property type="evidence" value="ECO:0007669"/>
    <property type="project" value="InterPro"/>
</dbReference>
<evidence type="ECO:0000256" key="1">
    <source>
        <dbReference type="ARBA" id="ARBA00006247"/>
    </source>
</evidence>
<dbReference type="PANTHER" id="PTHR32494:SF5">
    <property type="entry name" value="ALLANTOATE AMIDOHYDROLASE"/>
    <property type="match status" value="1"/>
</dbReference>
<dbReference type="NCBIfam" id="TIGR01879">
    <property type="entry name" value="hydantase"/>
    <property type="match status" value="1"/>
</dbReference>
<name>A0A1Y2FNT3_PROLT</name>
<proteinExistence type="inferred from homology"/>
<dbReference type="NCBIfam" id="NF006771">
    <property type="entry name" value="PRK09290.1-5"/>
    <property type="match status" value="1"/>
</dbReference>
<keyword evidence="5" id="KW-1185">Reference proteome</keyword>
<dbReference type="CDD" id="cd03884">
    <property type="entry name" value="M20_bAS"/>
    <property type="match status" value="1"/>
</dbReference>
<dbReference type="Proteomes" id="UP000193685">
    <property type="component" value="Unassembled WGS sequence"/>
</dbReference>
<dbReference type="InterPro" id="IPR002933">
    <property type="entry name" value="Peptidase_M20"/>
</dbReference>
<dbReference type="SUPFAM" id="SSF55031">
    <property type="entry name" value="Bacterial exopeptidase dimerisation domain"/>
    <property type="match status" value="1"/>
</dbReference>
<dbReference type="STRING" id="56484.A0A1Y2FNT3"/>
<reference evidence="4 5" key="1">
    <citation type="submission" date="2016-07" db="EMBL/GenBank/DDBJ databases">
        <title>Pervasive Adenine N6-methylation of Active Genes in Fungi.</title>
        <authorList>
            <consortium name="DOE Joint Genome Institute"/>
            <person name="Mondo S.J."/>
            <person name="Dannebaum R.O."/>
            <person name="Kuo R.C."/>
            <person name="Labutti K."/>
            <person name="Haridas S."/>
            <person name="Kuo A."/>
            <person name="Salamov A."/>
            <person name="Ahrendt S.R."/>
            <person name="Lipzen A."/>
            <person name="Sullivan W."/>
            <person name="Andreopoulos W.B."/>
            <person name="Clum A."/>
            <person name="Lindquist E."/>
            <person name="Daum C."/>
            <person name="Ramamoorthy G.K."/>
            <person name="Gryganskyi A."/>
            <person name="Culley D."/>
            <person name="Magnuson J.K."/>
            <person name="James T.Y."/>
            <person name="O'Malley M.A."/>
            <person name="Stajich J.E."/>
            <person name="Spatafora J.W."/>
            <person name="Visel A."/>
            <person name="Grigoriev I.V."/>
        </authorList>
    </citation>
    <scope>NUCLEOTIDE SEQUENCE [LARGE SCALE GENOMIC DNA]</scope>
    <source>
        <strain evidence="4 5">12-1054</strain>
    </source>
</reference>
<dbReference type="InterPro" id="IPR036264">
    <property type="entry name" value="Bact_exopeptidase_dim_dom"/>
</dbReference>
<comment type="caution">
    <text evidence="4">The sequence shown here is derived from an EMBL/GenBank/DDBJ whole genome shotgun (WGS) entry which is preliminary data.</text>
</comment>
<dbReference type="InterPro" id="IPR011650">
    <property type="entry name" value="Peptidase_M20_dimer"/>
</dbReference>
<feature type="domain" description="Peptidase M20 dimerisation" evidence="3">
    <location>
        <begin position="216"/>
        <end position="316"/>
    </location>
</feature>
<evidence type="ECO:0000313" key="5">
    <source>
        <dbReference type="Proteomes" id="UP000193685"/>
    </source>
</evidence>
<comment type="similarity">
    <text evidence="1">Belongs to the peptidase M20A family.</text>
</comment>
<evidence type="ECO:0000256" key="2">
    <source>
        <dbReference type="ARBA" id="ARBA00022801"/>
    </source>
</evidence>
<evidence type="ECO:0000259" key="3">
    <source>
        <dbReference type="Pfam" id="PF07687"/>
    </source>
</evidence>
<protein>
    <submittedName>
        <fullName evidence="4">Putative N-carbamoyl-L-amino acid hydrolase</fullName>
    </submittedName>
</protein>
<dbReference type="Pfam" id="PF07687">
    <property type="entry name" value="M20_dimer"/>
    <property type="match status" value="1"/>
</dbReference>
<sequence length="420" mass="45600">MASTSFVKINGQRLMESLHHSCQWGAIPNSTGMRRLSLDDNDKIVRDWFREQVEGLGCKYHFDEMGNQFAILPGKNNELKPIAMGSHLDTQPAGGKYDGILGVLAGLEALKTIKDAGIVTHSPLALISWTNEEGARFPICMVSSGVWSAEIPLARAHNLADLDGKTMKEELERIGYKGDTQCSHEATPIACHFELHIEQGPILEAEKKMIGVVEGVQGMRWYECTVKGREAHTGTTPMNARGDALLTAAKCIANINRIAVAHDGLGTVGVIQSWPQAVNTIPGTVKFSVDLRHAQDDKLDTLEAAVRKQLEQHAKEAGVKLELKKTWDSPAINFHPDNVSCVRQAAEAAGLSSRPMRSGAGHDSVYTSKRVPTSMIFCPSKDGISHNPAEYSSDEECIAGAQVLLGAVLAYDNLVRSRAA</sequence>
<dbReference type="Gene3D" id="3.40.630.10">
    <property type="entry name" value="Zn peptidases"/>
    <property type="match status" value="1"/>
</dbReference>
<dbReference type="EMBL" id="MCFI01000005">
    <property type="protein sequence ID" value="ORY84876.1"/>
    <property type="molecule type" value="Genomic_DNA"/>
</dbReference>
<keyword evidence="2 4" id="KW-0378">Hydrolase</keyword>
<dbReference type="GeneID" id="63788724"/>
<dbReference type="OrthoDB" id="4676at2759"/>
<dbReference type="AlphaFoldDB" id="A0A1Y2FNT3"/>
<accession>A0A1Y2FNT3</accession>
<dbReference type="Pfam" id="PF01546">
    <property type="entry name" value="Peptidase_M20"/>
    <property type="match status" value="1"/>
</dbReference>
<dbReference type="InterPro" id="IPR010158">
    <property type="entry name" value="Amidase_Cbmase"/>
</dbReference>
<dbReference type="NCBIfam" id="NF006769">
    <property type="entry name" value="PRK09290.1-3"/>
    <property type="match status" value="1"/>
</dbReference>
<dbReference type="PANTHER" id="PTHR32494">
    <property type="entry name" value="ALLANTOATE DEIMINASE-RELATED"/>
    <property type="match status" value="1"/>
</dbReference>
<dbReference type="RefSeq" id="XP_040726659.1">
    <property type="nucleotide sequence ID" value="XM_040872125.1"/>
</dbReference>
<dbReference type="OMA" id="EQIFYYA"/>
<dbReference type="Gene3D" id="3.30.70.360">
    <property type="match status" value="1"/>
</dbReference>
<dbReference type="SUPFAM" id="SSF53187">
    <property type="entry name" value="Zn-dependent exopeptidases"/>
    <property type="match status" value="1"/>
</dbReference>
<organism evidence="4 5">
    <name type="scientific">Protomyces lactucae-debilis</name>
    <dbReference type="NCBI Taxonomy" id="2754530"/>
    <lineage>
        <taxon>Eukaryota</taxon>
        <taxon>Fungi</taxon>
        <taxon>Dikarya</taxon>
        <taxon>Ascomycota</taxon>
        <taxon>Taphrinomycotina</taxon>
        <taxon>Taphrinomycetes</taxon>
        <taxon>Taphrinales</taxon>
        <taxon>Protomycetaceae</taxon>
        <taxon>Protomyces</taxon>
    </lineage>
</organism>
<gene>
    <name evidence="4" type="ORF">BCR37DRAFT_407782</name>
</gene>